<evidence type="ECO:0000313" key="4">
    <source>
        <dbReference type="Proteomes" id="UP000598350"/>
    </source>
</evidence>
<organism evidence="3 4">
    <name type="scientific">Maribacter arenosus</name>
    <dbReference type="NCBI Taxonomy" id="1854708"/>
    <lineage>
        <taxon>Bacteria</taxon>
        <taxon>Pseudomonadati</taxon>
        <taxon>Bacteroidota</taxon>
        <taxon>Flavobacteriia</taxon>
        <taxon>Flavobacteriales</taxon>
        <taxon>Flavobacteriaceae</taxon>
        <taxon>Maribacter</taxon>
    </lineage>
</organism>
<dbReference type="Gene3D" id="3.40.50.1360">
    <property type="match status" value="1"/>
</dbReference>
<dbReference type="InterPro" id="IPR006148">
    <property type="entry name" value="Glc/Gal-6P_isomerase"/>
</dbReference>
<protein>
    <submittedName>
        <fullName evidence="3">Galactosamine-6-phosphate isomerase</fullName>
    </submittedName>
</protein>
<keyword evidence="1" id="KW-0378">Hydrolase</keyword>
<dbReference type="Proteomes" id="UP000598350">
    <property type="component" value="Unassembled WGS sequence"/>
</dbReference>
<dbReference type="RefSeq" id="WP_188312666.1">
    <property type="nucleotide sequence ID" value="NZ_JABTCG010000001.1"/>
</dbReference>
<evidence type="ECO:0000313" key="3">
    <source>
        <dbReference type="EMBL" id="MBD0849545.1"/>
    </source>
</evidence>
<reference evidence="3 4" key="1">
    <citation type="submission" date="2020-05" db="EMBL/GenBank/DDBJ databases">
        <title>The draft genome sequence of Maribacter arenosus CAU 1321.</title>
        <authorList>
            <person name="Mu L."/>
        </authorList>
    </citation>
    <scope>NUCLEOTIDE SEQUENCE [LARGE SCALE GENOMIC DNA]</scope>
    <source>
        <strain evidence="3 4">CAU 1321</strain>
    </source>
</reference>
<evidence type="ECO:0000256" key="1">
    <source>
        <dbReference type="ARBA" id="ARBA00022801"/>
    </source>
</evidence>
<gene>
    <name evidence="3" type="ORF">HPE63_02605</name>
</gene>
<dbReference type="PANTHER" id="PTHR11280">
    <property type="entry name" value="GLUCOSAMINE-6-PHOSPHATE ISOMERASE"/>
    <property type="match status" value="1"/>
</dbReference>
<dbReference type="InterPro" id="IPR037171">
    <property type="entry name" value="NagB/RpiA_transferase-like"/>
</dbReference>
<proteinExistence type="predicted"/>
<comment type="caution">
    <text evidence="3">The sequence shown here is derived from an EMBL/GenBank/DDBJ whole genome shotgun (WGS) entry which is preliminary data.</text>
</comment>
<dbReference type="Pfam" id="PF01182">
    <property type="entry name" value="Glucosamine_iso"/>
    <property type="match status" value="1"/>
</dbReference>
<evidence type="ECO:0000259" key="2">
    <source>
        <dbReference type="Pfam" id="PF01182"/>
    </source>
</evidence>
<dbReference type="InterPro" id="IPR004547">
    <property type="entry name" value="Glucosamine6P_isomerase"/>
</dbReference>
<dbReference type="GO" id="GO:0016853">
    <property type="term" value="F:isomerase activity"/>
    <property type="evidence" value="ECO:0007669"/>
    <property type="project" value="UniProtKB-KW"/>
</dbReference>
<name>A0ABR7V794_9FLAO</name>
<keyword evidence="3" id="KW-0413">Isomerase</keyword>
<keyword evidence="4" id="KW-1185">Reference proteome</keyword>
<accession>A0ABR7V794</accession>
<dbReference type="PANTHER" id="PTHR11280:SF5">
    <property type="entry name" value="GLUCOSAMINE-6-PHOSPHATE ISOMERASE"/>
    <property type="match status" value="1"/>
</dbReference>
<sequence length="236" mass="26524">MNLKYCADYNEMSQSAYESIIIDLKEHPSQLICTATGNSPTGIYERLTRHFDKDPECFKNLSIIKLDEWGGIDSKEPSSCESYIQEKLVQPLRIPRARYIAFDSNPVSPEEECRRIQSEIEHKGPIDICVLGIGQNGHIGFNEPADSLIPYSHLAKLAPESLNHQMINELGGEPSYGLTLGMADILQSKKIILCITGAHKKEVIQKFLSKKISTWLPASFLWLHSNVTCYIDSKAI</sequence>
<feature type="domain" description="Glucosamine/galactosamine-6-phosphate isomerase" evidence="2">
    <location>
        <begin position="24"/>
        <end position="222"/>
    </location>
</feature>
<dbReference type="PROSITE" id="PS01161">
    <property type="entry name" value="GLC_GALNAC_ISOMERASE"/>
    <property type="match status" value="1"/>
</dbReference>
<dbReference type="SUPFAM" id="SSF100950">
    <property type="entry name" value="NagB/RpiA/CoA transferase-like"/>
    <property type="match status" value="1"/>
</dbReference>
<dbReference type="NCBIfam" id="NF007291">
    <property type="entry name" value="PRK09762.1"/>
    <property type="match status" value="1"/>
</dbReference>
<dbReference type="InterPro" id="IPR018321">
    <property type="entry name" value="Glucosamine6P_isomerase_CS"/>
</dbReference>
<dbReference type="EMBL" id="JABTCG010000001">
    <property type="protein sequence ID" value="MBD0849545.1"/>
    <property type="molecule type" value="Genomic_DNA"/>
</dbReference>